<reference evidence="1 3" key="1">
    <citation type="submission" date="2016-02" db="EMBL/GenBank/DDBJ databases">
        <authorList>
            <person name="Wen L."/>
            <person name="He K."/>
            <person name="Yang H."/>
        </authorList>
    </citation>
    <scope>NUCLEOTIDE SEQUENCE [LARGE SCALE GENOMIC DNA]</scope>
    <source>
        <strain evidence="1">Trichococcus_R210</strain>
    </source>
</reference>
<accession>A0A143Z0W2</accession>
<dbReference type="Pfam" id="PF04245">
    <property type="entry name" value="NA37"/>
    <property type="match status" value="1"/>
</dbReference>
<gene>
    <name evidence="2" type="ORF">SAMN05216375_11310</name>
    <name evidence="1" type="ORF">TR210_2056</name>
</gene>
<dbReference type="AlphaFoldDB" id="A0A143Z0W2"/>
<evidence type="ECO:0000313" key="4">
    <source>
        <dbReference type="Proteomes" id="UP000199280"/>
    </source>
</evidence>
<dbReference type="OrthoDB" id="3171075at2"/>
<evidence type="ECO:0000313" key="2">
    <source>
        <dbReference type="EMBL" id="SEJ41282.1"/>
    </source>
</evidence>
<dbReference type="RefSeq" id="WP_068623470.1">
    <property type="nucleotide sequence ID" value="NZ_FJNB01000015.1"/>
</dbReference>
<evidence type="ECO:0000313" key="1">
    <source>
        <dbReference type="EMBL" id="CZR03875.1"/>
    </source>
</evidence>
<name>A0A143Z0W2_9LACT</name>
<keyword evidence="4" id="KW-1185">Reference proteome</keyword>
<proteinExistence type="predicted"/>
<reference evidence="2 4" key="2">
    <citation type="submission" date="2016-10" db="EMBL/GenBank/DDBJ databases">
        <authorList>
            <person name="Varghese N."/>
            <person name="Submissions S."/>
        </authorList>
    </citation>
    <scope>NUCLEOTIDE SEQUENCE [LARGE SCALE GENOMIC DNA]</scope>
    <source>
        <strain evidence="2 4">DSM 22150</strain>
    </source>
</reference>
<dbReference type="InterPro" id="IPR007358">
    <property type="entry name" value="Nucleoid_associated_NdpA"/>
</dbReference>
<dbReference type="EMBL" id="FNYT01000013">
    <property type="protein sequence ID" value="SEJ41282.1"/>
    <property type="molecule type" value="Genomic_DNA"/>
</dbReference>
<sequence>MIRIKEAILHIFDINTNEPIYSYAGLDTSERMMIEYIEAMVAKVEDSDSMKDGFLGEDNPMPALFRNCQSDFIEGTKALSEKFFNLTKLNPEIPPADLLIAHFELDEVPCLGLFKLNYSDSYTHFVSYESDVLTNQIILNRAILPSQRQAIQEGLVVNLEQMVYHVIEKKHMIAELGEKVNYFTEMFLEDTPKPSLKENISIIKKAVQKTSKAFNDEEFQVLAETKEAIVTSMQEDNLIDNEKIAEALFGDNFAKKQKYFEQVEELGYVDRAPAEAAVAGPKYSKQKFRLDNGIEISIPLELYKDPDVVEFINNPDGTTSVIIKNIEKIKNLF</sequence>
<dbReference type="Proteomes" id="UP000199280">
    <property type="component" value="Unassembled WGS sequence"/>
</dbReference>
<organism evidence="1 3">
    <name type="scientific">Trichococcus ilyis</name>
    <dbReference type="NCBI Taxonomy" id="640938"/>
    <lineage>
        <taxon>Bacteria</taxon>
        <taxon>Bacillati</taxon>
        <taxon>Bacillota</taxon>
        <taxon>Bacilli</taxon>
        <taxon>Lactobacillales</taxon>
        <taxon>Carnobacteriaceae</taxon>
        <taxon>Trichococcus</taxon>
    </lineage>
</organism>
<dbReference type="STRING" id="640938.TR210_2056"/>
<dbReference type="EMBL" id="FJNB01000015">
    <property type="protein sequence ID" value="CZR03875.1"/>
    <property type="molecule type" value="Genomic_DNA"/>
</dbReference>
<protein>
    <recommendedName>
        <fullName evidence="5">Nucleoid-associated protein</fullName>
    </recommendedName>
</protein>
<evidence type="ECO:0000313" key="3">
    <source>
        <dbReference type="Proteomes" id="UP000076878"/>
    </source>
</evidence>
<dbReference type="GO" id="GO:0009295">
    <property type="term" value="C:nucleoid"/>
    <property type="evidence" value="ECO:0007669"/>
    <property type="project" value="InterPro"/>
</dbReference>
<dbReference type="Proteomes" id="UP000076878">
    <property type="component" value="Unassembled WGS sequence"/>
</dbReference>
<evidence type="ECO:0008006" key="5">
    <source>
        <dbReference type="Google" id="ProtNLM"/>
    </source>
</evidence>